<name>A0A8E1RZY9_9GAMM</name>
<dbReference type="EMBL" id="LDSE01000017">
    <property type="protein sequence ID" value="KTS68130.1"/>
    <property type="molecule type" value="Genomic_DNA"/>
</dbReference>
<evidence type="ECO:0000313" key="4">
    <source>
        <dbReference type="Proteomes" id="UP000071979"/>
    </source>
</evidence>
<dbReference type="Proteomes" id="UP000071979">
    <property type="component" value="Unassembled WGS sequence"/>
</dbReference>
<feature type="signal peptide" evidence="2">
    <location>
        <begin position="1"/>
        <end position="18"/>
    </location>
</feature>
<feature type="chain" id="PRO_5034817920" evidence="2">
    <location>
        <begin position="19"/>
        <end position="56"/>
    </location>
</feature>
<evidence type="ECO:0000256" key="1">
    <source>
        <dbReference type="SAM" id="MobiDB-lite"/>
    </source>
</evidence>
<comment type="caution">
    <text evidence="3">The sequence shown here is derived from an EMBL/GenBank/DDBJ whole genome shotgun (WGS) entry which is preliminary data.</text>
</comment>
<sequence>MSGLMKAALAALTLVTLAGCMQHSDAVGSDGRPHAPSKQSVPGASEGEGPVGQPQD</sequence>
<organism evidence="3 4">
    <name type="scientific">Pantoea dispersa</name>
    <dbReference type="NCBI Taxonomy" id="59814"/>
    <lineage>
        <taxon>Bacteria</taxon>
        <taxon>Pseudomonadati</taxon>
        <taxon>Pseudomonadota</taxon>
        <taxon>Gammaproteobacteria</taxon>
        <taxon>Enterobacterales</taxon>
        <taxon>Erwiniaceae</taxon>
        <taxon>Pantoea</taxon>
    </lineage>
</organism>
<protein>
    <submittedName>
        <fullName evidence="3">RND transporter</fullName>
    </submittedName>
</protein>
<reference evidence="3 4" key="1">
    <citation type="journal article" date="2016" name="Front. Microbiol.">
        <title>Genomic Resource of Rice Seed Associated Bacteria.</title>
        <authorList>
            <person name="Midha S."/>
            <person name="Bansal K."/>
            <person name="Sharma S."/>
            <person name="Kumar N."/>
            <person name="Patil P.P."/>
            <person name="Chaudhry V."/>
            <person name="Patil P.B."/>
        </authorList>
    </citation>
    <scope>NUCLEOTIDE SEQUENCE [LARGE SCALE GENOMIC DNA]</scope>
    <source>
        <strain evidence="3 4">SA3</strain>
    </source>
</reference>
<accession>A0A8E1RZY9</accession>
<dbReference type="PROSITE" id="PS51257">
    <property type="entry name" value="PROKAR_LIPOPROTEIN"/>
    <property type="match status" value="1"/>
</dbReference>
<evidence type="ECO:0000313" key="3">
    <source>
        <dbReference type="EMBL" id="KTS68130.1"/>
    </source>
</evidence>
<dbReference type="RefSeq" id="WP_058769590.1">
    <property type="nucleotide sequence ID" value="NZ_CP074350.1"/>
</dbReference>
<evidence type="ECO:0000256" key="2">
    <source>
        <dbReference type="SAM" id="SignalP"/>
    </source>
</evidence>
<feature type="region of interest" description="Disordered" evidence="1">
    <location>
        <begin position="24"/>
        <end position="56"/>
    </location>
</feature>
<keyword evidence="2" id="KW-0732">Signal</keyword>
<dbReference type="AlphaFoldDB" id="A0A8E1RZY9"/>
<gene>
    <name evidence="3" type="ORF">SA3R_08385</name>
</gene>
<proteinExistence type="predicted"/>